<dbReference type="PANTHER" id="PTHR15350">
    <property type="entry name" value="COP9 SIGNALOSOME COMPLEX SUBUNIT 7/DENDRITIC CELL PROTEIN GA17"/>
    <property type="match status" value="1"/>
</dbReference>
<dbReference type="InterPro" id="IPR045237">
    <property type="entry name" value="COPS7/eIF3m"/>
</dbReference>
<dbReference type="GO" id="GO:0008180">
    <property type="term" value="C:COP9 signalosome"/>
    <property type="evidence" value="ECO:0007669"/>
    <property type="project" value="UniProtKB-KW"/>
</dbReference>
<evidence type="ECO:0000313" key="5">
    <source>
        <dbReference type="EMBL" id="CAJ2500416.1"/>
    </source>
</evidence>
<proteinExistence type="inferred from homology"/>
<dbReference type="Proteomes" id="UP001295740">
    <property type="component" value="Unassembled WGS sequence"/>
</dbReference>
<evidence type="ECO:0000256" key="1">
    <source>
        <dbReference type="ARBA" id="ARBA00008482"/>
    </source>
</evidence>
<comment type="caution">
    <text evidence="5">The sequence shown here is derived from an EMBL/GenBank/DDBJ whole genome shotgun (WGS) entry which is preliminary data.</text>
</comment>
<name>A0AAI8YD40_9PEZI</name>
<dbReference type="AlphaFoldDB" id="A0AAI8YD40"/>
<feature type="compositionally biased region" description="Gly residues" evidence="3">
    <location>
        <begin position="223"/>
        <end position="237"/>
    </location>
</feature>
<sequence>MEQTKALNALEPFVALTKSASAPRAAADLVTQATSNQNTYVFAELLQTPQIQALSQSPDYAPHLKLLEIFSHGTYADYTSTPNLPPLNPAQTLKLRQLSLLTLARDPQHNLTYYALQQQLDLNDARAVEDLVISAVYAGLLEAQLDPRNGVVHVSSVSPLRDLAPDSIPAMLGSLQTWSGRCTSTLADLDAQIAAIRADAARRHTDKKAWDMAQAALMDAEKNGGGGNGGAGGGRGGEQQQQGAHTRGQAGILNRAITHMQQQGQQRFGKRGSGSLEPGQDDDEAMDLDEEEPDDGEGGGSGAVAGGPGKKRISRRKL</sequence>
<accession>A0AAI8YD40</accession>
<evidence type="ECO:0000313" key="6">
    <source>
        <dbReference type="Proteomes" id="UP001295740"/>
    </source>
</evidence>
<dbReference type="PANTHER" id="PTHR15350:SF5">
    <property type="entry name" value="COP9 SIGNALOSOME COMPLEX SUBUNIT 7"/>
    <property type="match status" value="1"/>
</dbReference>
<evidence type="ECO:0000256" key="3">
    <source>
        <dbReference type="SAM" id="MobiDB-lite"/>
    </source>
</evidence>
<feature type="region of interest" description="Disordered" evidence="3">
    <location>
        <begin position="220"/>
        <end position="247"/>
    </location>
</feature>
<feature type="region of interest" description="Disordered" evidence="3">
    <location>
        <begin position="260"/>
        <end position="318"/>
    </location>
</feature>
<evidence type="ECO:0000256" key="2">
    <source>
        <dbReference type="ARBA" id="ARBA00022790"/>
    </source>
</evidence>
<protein>
    <submittedName>
        <fullName evidence="5">Uu.00g032690.m01.CDS01</fullName>
    </submittedName>
</protein>
<organism evidence="5 6">
    <name type="scientific">Anthostomella pinea</name>
    <dbReference type="NCBI Taxonomy" id="933095"/>
    <lineage>
        <taxon>Eukaryota</taxon>
        <taxon>Fungi</taxon>
        <taxon>Dikarya</taxon>
        <taxon>Ascomycota</taxon>
        <taxon>Pezizomycotina</taxon>
        <taxon>Sordariomycetes</taxon>
        <taxon>Xylariomycetidae</taxon>
        <taxon>Xylariales</taxon>
        <taxon>Xylariaceae</taxon>
        <taxon>Anthostomella</taxon>
    </lineage>
</organism>
<feature type="compositionally biased region" description="Basic residues" evidence="3">
    <location>
        <begin position="309"/>
        <end position="318"/>
    </location>
</feature>
<evidence type="ECO:0000259" key="4">
    <source>
        <dbReference type="PROSITE" id="PS50250"/>
    </source>
</evidence>
<feature type="compositionally biased region" description="Gly residues" evidence="3">
    <location>
        <begin position="298"/>
        <end position="308"/>
    </location>
</feature>
<dbReference type="SMART" id="SM00088">
    <property type="entry name" value="PINT"/>
    <property type="match status" value="1"/>
</dbReference>
<keyword evidence="6" id="KW-1185">Reference proteome</keyword>
<dbReference type="Pfam" id="PF22061">
    <property type="entry name" value="CSN7_HB_subdom"/>
    <property type="match status" value="1"/>
</dbReference>
<dbReference type="PROSITE" id="PS50250">
    <property type="entry name" value="PCI"/>
    <property type="match status" value="1"/>
</dbReference>
<comment type="similarity">
    <text evidence="1">Belongs to the CSN7/EIF3M family. CSN7 subfamily.</text>
</comment>
<feature type="domain" description="PCI" evidence="4">
    <location>
        <begin position="2"/>
        <end position="159"/>
    </location>
</feature>
<dbReference type="EMBL" id="CAUWAG010000003">
    <property type="protein sequence ID" value="CAJ2500416.1"/>
    <property type="molecule type" value="Genomic_DNA"/>
</dbReference>
<keyword evidence="2" id="KW-0736">Signalosome</keyword>
<dbReference type="InterPro" id="IPR000717">
    <property type="entry name" value="PCI_dom"/>
</dbReference>
<feature type="compositionally biased region" description="Acidic residues" evidence="3">
    <location>
        <begin position="279"/>
        <end position="297"/>
    </location>
</feature>
<reference evidence="5" key="1">
    <citation type="submission" date="2023-10" db="EMBL/GenBank/DDBJ databases">
        <authorList>
            <person name="Hackl T."/>
        </authorList>
    </citation>
    <scope>NUCLEOTIDE SEQUENCE</scope>
</reference>
<dbReference type="Pfam" id="PF01399">
    <property type="entry name" value="PCI"/>
    <property type="match status" value="1"/>
</dbReference>
<gene>
    <name evidence="5" type="ORF">KHLLAP_LOCUS884</name>
</gene>